<dbReference type="InterPro" id="IPR019787">
    <property type="entry name" value="Znf_PHD-finger"/>
</dbReference>
<evidence type="ECO:0000256" key="14">
    <source>
        <dbReference type="PROSITE-ProRule" id="PRU00228"/>
    </source>
</evidence>
<dbReference type="InterPro" id="IPR013178">
    <property type="entry name" value="Histone_AcTrfase_Rtt109/CBP"/>
</dbReference>
<sequence>MPPYQVRLDHSAALRLAENGATLLILEVPERSVVLVDHQSYVVGPRFQGVKLLSPGAHFIGYSAVSKHGEVSPVTWFFLHLVTRQVVVRRWDTGTELILPLLDEDEVIRYSHGVRRFDFDGSLAPYNLEELQHWKSLSGHISAGLIQRLAPAGSGQSSIAVEADPHSGAPQTAAEQRLTEQLQEGAQAQPGSAAGTSHPTLSQPETRPDSRTFVGQTHYTPVPRLIKEPGHSGQELTQLNMDKSPLLQAFLSKRSAPSELMGELQYAFIAFLMGQSLEGFMQWKALLQMTLGSSAAVAAHADLFLQPLLTGFRDELPNGLAAQTKERMEVILQEISGLLGWQYDTHPDSDDEYAPVVDVQERRVLITQIYRLFSARQRAGATQEWNDKLPDFVRRLEEALYRTARSKEEYVDTNTLEHRLQHVARRMVSTQGNRRPEPGRPPAGQLLPQSNGFGGANSVPTASAYNGGAGFGSGGPINQLLGQPARSLPQNGSLPESSTSGMQQAPATGLTAGVPNGFAGAPGSNGARGVASPQLSNGPMSSPLALKPDLAAMGGMQCCRRNLGGLQPASGLLQTPSLGPGGQPVMSNGAPVLLRGGARDWSTPAPSPNLMSTGRLQPEQPGARLPFPGANGPGAGGMQPGQGLPNGQAGPGTFPHLGNGMIPNPSTTPHATAMQGLVPVGNPPTLNGLSPLAQASPMNSQQGNGLLDAANVGAMRGGDMDGMASNGGAAAMPPADPACTYPRCVVSRELLKHHQKCLDPQCEVCTPVKNYVQKQRQMQMRQQEQLRRNQAAMSLGNGPPVAAPAGAGYPGAAGFPGGVPGQARPAYTPAQIQALQAHAARHGSAPMNGVLGMKRNSGHMMGLPNGNTMPGVPDYSGKRARKVVSDDNCGTSLVEVFSVEQIEAHIQRLRISDASGDASGYAGGRNAMAVAANHGLLPNGLLAPNVPNIADENNCSMCGLMRLTFEPPAVYCTSCAQRIKRNHAYYTTPTAKSEVKGYWCHGCYSDRGDYIEMEGSRVRKVELEKKKNDEETEEGWVQCDQCDRWVHQICGLFNKGRNTENTNYLCPTCLLHGLKSGHRKAITMRPQAMLEARDLPKNDLSEHLERELARVLHDDHLKRAEQQGLDPSKVPTVDGLCVRVINNVKKRTEVKPKFAEAFQHENYPSEFPYTQKVILLFQCIDGVDTCLYALYMQEYGDDAAAPNRKWVYLSYLDSIKYMRPENLESSRPRMALRTLVYHQIIISYLHYIRARGYTSMFIWACPPLQGDDYILYCHPSRQKTPRSDRLREWYLALLRVAKEQGAVTHLSNLCDTFFEGGRDHRDRASAGLMPYFEGDYWPGEAESALADISENDRKAGKKAKGKGGSGISAPRTKAKGKRYGAEPATADEALMARLGEVIHTMREDFIVVHLREPCSLCRAYIDGGCRYYHPAPPSRSVKQERTFEGISLDSPGISTKQVTSLQRFQICPSCYQNESAGLEGGKARGLPAGIQLSQLRPDPVEHIPATTDVGNPDQSSEFFDTRQAFLSLCQGNHFQFDTLRRAKHSSMMVLYHLHNPEAPAFSSSCNSCGMDIEPGAGYRCSVCSDFDICAACYQKGFQHPHPLHLSGARLDETRVRLTDTERADRHRGLRSVQAHVEPAAAACQDLPGHGVPRAPLPRTAGDAATADRALGGPAPRGLPEDAAEPGCGRGLLPRPLRIPGPGWWRHGRWRKHARRLSIGHAVTDAQLSIPVQVQPGCNELSCRCGKILVIVTLTIEVLAWSAAREGV</sequence>
<feature type="region of interest" description="Disordered" evidence="15">
    <location>
        <begin position="1644"/>
        <end position="1691"/>
    </location>
</feature>
<dbReference type="CDD" id="cd13777">
    <property type="entry name" value="Aar2_N"/>
    <property type="match status" value="1"/>
</dbReference>
<keyword evidence="11" id="KW-0804">Transcription</keyword>
<evidence type="ECO:0000256" key="4">
    <source>
        <dbReference type="ARBA" id="ARBA00022679"/>
    </source>
</evidence>
<evidence type="ECO:0000256" key="2">
    <source>
        <dbReference type="ARBA" id="ARBA00004123"/>
    </source>
</evidence>
<dbReference type="GO" id="GO:0003713">
    <property type="term" value="F:transcription coactivator activity"/>
    <property type="evidence" value="ECO:0007669"/>
    <property type="project" value="TreeGrafter"/>
</dbReference>
<dbReference type="InterPro" id="IPR038516">
    <property type="entry name" value="AAR2_N_sf"/>
</dbReference>
<gene>
    <name evidence="18" type="ORF">WJX73_009793</name>
</gene>
<dbReference type="PANTHER" id="PTHR13808">
    <property type="entry name" value="CBP/P300-RELATED"/>
    <property type="match status" value="1"/>
</dbReference>
<evidence type="ECO:0000256" key="6">
    <source>
        <dbReference type="ARBA" id="ARBA00022771"/>
    </source>
</evidence>
<protein>
    <recommendedName>
        <fullName evidence="3">histone acetyltransferase</fullName>
        <ecNumber evidence="3">2.3.1.48</ecNumber>
    </recommendedName>
</protein>
<dbReference type="SMART" id="SM01250">
    <property type="entry name" value="KAT11"/>
    <property type="match status" value="1"/>
</dbReference>
<dbReference type="InterPro" id="IPR031162">
    <property type="entry name" value="CBP_P300_HAT"/>
</dbReference>
<comment type="function">
    <text evidence="1">Acetyltransferase enzyme. Acetylates histones, giving a specific tag for transcriptional activation.</text>
</comment>
<dbReference type="Pfam" id="PF00569">
    <property type="entry name" value="ZZ"/>
    <property type="match status" value="1"/>
</dbReference>
<dbReference type="Gene3D" id="1.25.40.550">
    <property type="entry name" value="Aar2, C-terminal domain-like"/>
    <property type="match status" value="1"/>
</dbReference>
<dbReference type="SUPFAM" id="SSF57903">
    <property type="entry name" value="FYVE/PHD zinc finger"/>
    <property type="match status" value="1"/>
</dbReference>
<dbReference type="SUPFAM" id="SSF57933">
    <property type="entry name" value="TAZ domain"/>
    <property type="match status" value="1"/>
</dbReference>
<dbReference type="PANTHER" id="PTHR13808:SF1">
    <property type="entry name" value="HISTONE ACETYLTRANSFERASE"/>
    <property type="match status" value="1"/>
</dbReference>
<dbReference type="Gene3D" id="3.30.40.10">
    <property type="entry name" value="Zinc/RING finger domain, C3HC4 (zinc finger)"/>
    <property type="match status" value="1"/>
</dbReference>
<evidence type="ECO:0000256" key="12">
    <source>
        <dbReference type="ARBA" id="ARBA00023242"/>
    </source>
</evidence>
<evidence type="ECO:0000256" key="15">
    <source>
        <dbReference type="SAM" id="MobiDB-lite"/>
    </source>
</evidence>
<dbReference type="SMART" id="SM00291">
    <property type="entry name" value="ZnF_ZZ"/>
    <property type="match status" value="1"/>
</dbReference>
<keyword evidence="5" id="KW-0479">Metal-binding</keyword>
<comment type="catalytic activity">
    <reaction evidence="13">
        <text>L-lysyl-[protein] + acetyl-CoA = N(6)-acetyl-L-lysyl-[protein] + CoA + H(+)</text>
        <dbReference type="Rhea" id="RHEA:45948"/>
        <dbReference type="Rhea" id="RHEA-COMP:9752"/>
        <dbReference type="Rhea" id="RHEA-COMP:10731"/>
        <dbReference type="ChEBI" id="CHEBI:15378"/>
        <dbReference type="ChEBI" id="CHEBI:29969"/>
        <dbReference type="ChEBI" id="CHEBI:57287"/>
        <dbReference type="ChEBI" id="CHEBI:57288"/>
        <dbReference type="ChEBI" id="CHEBI:61930"/>
        <dbReference type="EC" id="2.3.1.48"/>
    </reaction>
</comment>
<dbReference type="InterPro" id="IPR033647">
    <property type="entry name" value="Aar2_N"/>
</dbReference>
<reference evidence="18 19" key="1">
    <citation type="journal article" date="2024" name="Nat. Commun.">
        <title>Phylogenomics reveals the evolutionary origins of lichenization in chlorophyte algae.</title>
        <authorList>
            <person name="Puginier C."/>
            <person name="Libourel C."/>
            <person name="Otte J."/>
            <person name="Skaloud P."/>
            <person name="Haon M."/>
            <person name="Grisel S."/>
            <person name="Petersen M."/>
            <person name="Berrin J.G."/>
            <person name="Delaux P.M."/>
            <person name="Dal Grande F."/>
            <person name="Keller J."/>
        </authorList>
    </citation>
    <scope>NUCLEOTIDE SEQUENCE [LARGE SCALE GENOMIC DNA]</scope>
    <source>
        <strain evidence="18 19">SAG 2036</strain>
    </source>
</reference>
<dbReference type="PROSITE" id="PS01359">
    <property type="entry name" value="ZF_PHD_1"/>
    <property type="match status" value="1"/>
</dbReference>
<keyword evidence="7" id="KW-0862">Zinc</keyword>
<dbReference type="GO" id="GO:0045944">
    <property type="term" value="P:positive regulation of transcription by RNA polymerase II"/>
    <property type="evidence" value="ECO:0007669"/>
    <property type="project" value="TreeGrafter"/>
</dbReference>
<feature type="compositionally biased region" description="Polar residues" evidence="15">
    <location>
        <begin position="488"/>
        <end position="506"/>
    </location>
</feature>
<organism evidence="18 19">
    <name type="scientific">Symbiochloris irregularis</name>
    <dbReference type="NCBI Taxonomy" id="706552"/>
    <lineage>
        <taxon>Eukaryota</taxon>
        <taxon>Viridiplantae</taxon>
        <taxon>Chlorophyta</taxon>
        <taxon>core chlorophytes</taxon>
        <taxon>Trebouxiophyceae</taxon>
        <taxon>Trebouxiales</taxon>
        <taxon>Trebouxiaceae</taxon>
        <taxon>Symbiochloris</taxon>
    </lineage>
</organism>
<name>A0AAW1PE05_9CHLO</name>
<dbReference type="GO" id="GO:0008270">
    <property type="term" value="F:zinc ion binding"/>
    <property type="evidence" value="ECO:0007669"/>
    <property type="project" value="UniProtKB-KW"/>
</dbReference>
<dbReference type="Proteomes" id="UP001465755">
    <property type="component" value="Unassembled WGS sequence"/>
</dbReference>
<dbReference type="CDD" id="cd13778">
    <property type="entry name" value="Aar2_C"/>
    <property type="match status" value="1"/>
</dbReference>
<dbReference type="SUPFAM" id="SSF57850">
    <property type="entry name" value="RING/U-box"/>
    <property type="match status" value="1"/>
</dbReference>
<evidence type="ECO:0000256" key="3">
    <source>
        <dbReference type="ARBA" id="ARBA00013184"/>
    </source>
</evidence>
<accession>A0AAW1PE05</accession>
<feature type="region of interest" description="Disordered" evidence="15">
    <location>
        <begin position="475"/>
        <end position="543"/>
    </location>
</feature>
<keyword evidence="9" id="KW-0805">Transcription regulation</keyword>
<keyword evidence="8" id="KW-0156">Chromatin regulator</keyword>
<dbReference type="GO" id="GO:0004402">
    <property type="term" value="F:histone acetyltransferase activity"/>
    <property type="evidence" value="ECO:0007669"/>
    <property type="project" value="InterPro"/>
</dbReference>
<dbReference type="Pfam" id="PF05282">
    <property type="entry name" value="AAR2"/>
    <property type="match status" value="1"/>
</dbReference>
<dbReference type="Pfam" id="PF20981">
    <property type="entry name" value="AAR2_1st"/>
    <property type="match status" value="1"/>
</dbReference>
<keyword evidence="19" id="KW-1185">Reference proteome</keyword>
<dbReference type="InterPro" id="IPR001965">
    <property type="entry name" value="Znf_PHD"/>
</dbReference>
<dbReference type="EMBL" id="JALJOQ010000035">
    <property type="protein sequence ID" value="KAK9806698.1"/>
    <property type="molecule type" value="Genomic_DNA"/>
</dbReference>
<evidence type="ECO:0000256" key="5">
    <source>
        <dbReference type="ARBA" id="ARBA00022723"/>
    </source>
</evidence>
<evidence type="ECO:0000256" key="10">
    <source>
        <dbReference type="ARBA" id="ARBA00023159"/>
    </source>
</evidence>
<feature type="region of interest" description="Disordered" evidence="15">
    <location>
        <begin position="1352"/>
        <end position="1381"/>
    </location>
</feature>
<evidence type="ECO:0000256" key="1">
    <source>
        <dbReference type="ARBA" id="ARBA00002581"/>
    </source>
</evidence>
<evidence type="ECO:0000259" key="16">
    <source>
        <dbReference type="PROSITE" id="PS50135"/>
    </source>
</evidence>
<dbReference type="PROSITE" id="PS50135">
    <property type="entry name" value="ZF_ZZ_2"/>
    <property type="match status" value="1"/>
</dbReference>
<dbReference type="InterPro" id="IPR038514">
    <property type="entry name" value="AAR2_C_sf"/>
</dbReference>
<dbReference type="SMART" id="SM00249">
    <property type="entry name" value="PHD"/>
    <property type="match status" value="1"/>
</dbReference>
<dbReference type="Gene3D" id="2.60.34.20">
    <property type="match status" value="1"/>
</dbReference>
<evidence type="ECO:0000313" key="19">
    <source>
        <dbReference type="Proteomes" id="UP001465755"/>
    </source>
</evidence>
<feature type="compositionally biased region" description="Polar residues" evidence="15">
    <location>
        <begin position="169"/>
        <end position="205"/>
    </location>
</feature>
<evidence type="ECO:0000256" key="13">
    <source>
        <dbReference type="ARBA" id="ARBA00048017"/>
    </source>
</evidence>
<comment type="subcellular location">
    <subcellularLocation>
        <location evidence="2">Nucleus</location>
    </subcellularLocation>
</comment>
<keyword evidence="12" id="KW-0539">Nucleus</keyword>
<dbReference type="InterPro" id="IPR013083">
    <property type="entry name" value="Znf_RING/FYVE/PHD"/>
</dbReference>
<dbReference type="GO" id="GO:0031490">
    <property type="term" value="F:chromatin DNA binding"/>
    <property type="evidence" value="ECO:0007669"/>
    <property type="project" value="TreeGrafter"/>
</dbReference>
<dbReference type="EC" id="2.3.1.48" evidence="3"/>
<dbReference type="InterPro" id="IPR043145">
    <property type="entry name" value="Znf_ZZ_sf"/>
</dbReference>
<dbReference type="Gene3D" id="3.30.60.90">
    <property type="match status" value="1"/>
</dbReference>
<feature type="domain" description="ZZ-type" evidence="16">
    <location>
        <begin position="1560"/>
        <end position="1615"/>
    </location>
</feature>
<feature type="region of interest" description="Disordered" evidence="15">
    <location>
        <begin position="428"/>
        <end position="459"/>
    </location>
</feature>
<dbReference type="InterPro" id="IPR035898">
    <property type="entry name" value="TAZ_dom_sf"/>
</dbReference>
<dbReference type="CDD" id="cd15614">
    <property type="entry name" value="PHD_HAC_like"/>
    <property type="match status" value="1"/>
</dbReference>
<dbReference type="Gene3D" id="1.20.1020.10">
    <property type="entry name" value="TAZ domain"/>
    <property type="match status" value="1"/>
</dbReference>
<evidence type="ECO:0000256" key="9">
    <source>
        <dbReference type="ARBA" id="ARBA00023015"/>
    </source>
</evidence>
<proteinExistence type="predicted"/>
<dbReference type="InterPro" id="IPR036529">
    <property type="entry name" value="KIX_dom_sf"/>
</dbReference>
<comment type="caution">
    <text evidence="18">The sequence shown here is derived from an EMBL/GenBank/DDBJ whole genome shotgun (WGS) entry which is preliminary data.</text>
</comment>
<evidence type="ECO:0000259" key="17">
    <source>
        <dbReference type="PROSITE" id="PS51727"/>
    </source>
</evidence>
<feature type="compositionally biased region" description="Low complexity" evidence="15">
    <location>
        <begin position="1658"/>
        <end position="1671"/>
    </location>
</feature>
<dbReference type="PROSITE" id="PS01357">
    <property type="entry name" value="ZF_ZZ_1"/>
    <property type="match status" value="1"/>
</dbReference>
<dbReference type="InterPro" id="IPR011011">
    <property type="entry name" value="Znf_FYVE_PHD"/>
</dbReference>
<keyword evidence="4" id="KW-0808">Transferase</keyword>
<dbReference type="CDD" id="cd02249">
    <property type="entry name" value="ZZ"/>
    <property type="match status" value="1"/>
</dbReference>
<evidence type="ECO:0000256" key="7">
    <source>
        <dbReference type="ARBA" id="ARBA00022833"/>
    </source>
</evidence>
<feature type="region of interest" description="Disordered" evidence="15">
    <location>
        <begin position="156"/>
        <end position="215"/>
    </location>
</feature>
<dbReference type="InterPro" id="IPR000433">
    <property type="entry name" value="Znf_ZZ"/>
</dbReference>
<feature type="domain" description="CBP/p300-type HAT" evidence="17">
    <location>
        <begin position="1089"/>
        <end position="1558"/>
    </location>
</feature>
<keyword evidence="10" id="KW-0010">Activator</keyword>
<dbReference type="InterPro" id="IPR019786">
    <property type="entry name" value="Zinc_finger_PHD-type_CS"/>
</dbReference>
<evidence type="ECO:0000256" key="8">
    <source>
        <dbReference type="ARBA" id="ARBA00022853"/>
    </source>
</evidence>
<dbReference type="Gene3D" id="1.10.246.20">
    <property type="entry name" value="Coactivator CBP, KIX domain"/>
    <property type="match status" value="1"/>
</dbReference>
<dbReference type="PROSITE" id="PS51727">
    <property type="entry name" value="CBP_P300_HAT"/>
    <property type="match status" value="1"/>
</dbReference>
<keyword evidence="6 14" id="KW-0863">Zinc-finger</keyword>
<dbReference type="GO" id="GO:0005634">
    <property type="term" value="C:nucleus"/>
    <property type="evidence" value="ECO:0007669"/>
    <property type="project" value="UniProtKB-SubCell"/>
</dbReference>
<evidence type="ECO:0000256" key="11">
    <source>
        <dbReference type="ARBA" id="ARBA00023163"/>
    </source>
</evidence>
<dbReference type="InterPro" id="IPR033648">
    <property type="entry name" value="AAR2_C"/>
</dbReference>
<evidence type="ECO:0000313" key="18">
    <source>
        <dbReference type="EMBL" id="KAK9806698.1"/>
    </source>
</evidence>
<dbReference type="GO" id="GO:0005667">
    <property type="term" value="C:transcription regulator complex"/>
    <property type="evidence" value="ECO:0007669"/>
    <property type="project" value="TreeGrafter"/>
</dbReference>
<dbReference type="GO" id="GO:0000123">
    <property type="term" value="C:histone acetyltransferase complex"/>
    <property type="evidence" value="ECO:0007669"/>
    <property type="project" value="TreeGrafter"/>
</dbReference>
<dbReference type="Pfam" id="PF08214">
    <property type="entry name" value="HAT_KAT11"/>
    <property type="match status" value="1"/>
</dbReference>
<dbReference type="Pfam" id="PF00628">
    <property type="entry name" value="PHD"/>
    <property type="match status" value="1"/>
</dbReference>